<gene>
    <name evidence="2" type="ORF">HH215_27560</name>
</gene>
<keyword evidence="1" id="KW-0732">Signal</keyword>
<sequence>MSPRKPVRLFLFVVLLLSFVVSMTALPAAPVSAGTVELTVPVKISFDKAVTTADAQTATKLNSLYGELGTLLKQDKDTEATIKALRYRNEEAAIALRKQIRLINSDQISKLTAQVQQTKDRYQPLFDAYASVNKQITIAKPLKNKTLNALLRTQADALKLSTQYAREDIRSKEAALSSAKKSTSAKIAAARESLDAMDPVMVQIRAQRSAASLPRSSLSPVWTNFKYAIKKSEVKGTLDSLSTLVMLARQIVEQQRKIYALEQKNSDIIAQTKARFL</sequence>
<dbReference type="Proteomes" id="UP000502248">
    <property type="component" value="Chromosome"/>
</dbReference>
<accession>A0A7Z2ZNS9</accession>
<reference evidence="2 3" key="1">
    <citation type="submission" date="2020-04" db="EMBL/GenBank/DDBJ databases">
        <title>Genome sequencing of novel species.</title>
        <authorList>
            <person name="Heo J."/>
            <person name="Kim S.-J."/>
            <person name="Kim J.-S."/>
            <person name="Hong S.-B."/>
            <person name="Kwon S.-W."/>
        </authorList>
    </citation>
    <scope>NUCLEOTIDE SEQUENCE [LARGE SCALE GENOMIC DNA]</scope>
    <source>
        <strain evidence="2 3">MFER-1</strain>
    </source>
</reference>
<protein>
    <submittedName>
        <fullName evidence="2">Uncharacterized protein</fullName>
    </submittedName>
</protein>
<feature type="signal peptide" evidence="1">
    <location>
        <begin position="1"/>
        <end position="33"/>
    </location>
</feature>
<name>A0A7Z2ZNS9_9BACL</name>
<dbReference type="EMBL" id="CP051680">
    <property type="protein sequence ID" value="QJD86558.1"/>
    <property type="molecule type" value="Genomic_DNA"/>
</dbReference>
<proteinExistence type="predicted"/>
<evidence type="ECO:0000313" key="2">
    <source>
        <dbReference type="EMBL" id="QJD86558.1"/>
    </source>
</evidence>
<feature type="chain" id="PRO_5038430407" evidence="1">
    <location>
        <begin position="34"/>
        <end position="277"/>
    </location>
</feature>
<dbReference type="AlphaFoldDB" id="A0A7Z2ZNS9"/>
<organism evidence="2 3">
    <name type="scientific">Cohnella herbarum</name>
    <dbReference type="NCBI Taxonomy" id="2728023"/>
    <lineage>
        <taxon>Bacteria</taxon>
        <taxon>Bacillati</taxon>
        <taxon>Bacillota</taxon>
        <taxon>Bacilli</taxon>
        <taxon>Bacillales</taxon>
        <taxon>Paenibacillaceae</taxon>
        <taxon>Cohnella</taxon>
    </lineage>
</organism>
<evidence type="ECO:0000313" key="3">
    <source>
        <dbReference type="Proteomes" id="UP000502248"/>
    </source>
</evidence>
<evidence type="ECO:0000256" key="1">
    <source>
        <dbReference type="SAM" id="SignalP"/>
    </source>
</evidence>
<dbReference type="KEGG" id="cheb:HH215_27560"/>
<keyword evidence="3" id="KW-1185">Reference proteome</keyword>
<dbReference type="RefSeq" id="WP_169282807.1">
    <property type="nucleotide sequence ID" value="NZ_CP051680.1"/>
</dbReference>